<accession>A0AAV7EVH0</accession>
<proteinExistence type="predicted"/>
<dbReference type="Proteomes" id="UP000825729">
    <property type="component" value="Unassembled WGS sequence"/>
</dbReference>
<evidence type="ECO:0000313" key="2">
    <source>
        <dbReference type="EMBL" id="KAG9451841.1"/>
    </source>
</evidence>
<protein>
    <submittedName>
        <fullName evidence="2">Uncharacterized protein</fullName>
    </submittedName>
</protein>
<name>A0AAV7EVH0_ARIFI</name>
<evidence type="ECO:0000256" key="1">
    <source>
        <dbReference type="SAM" id="MobiDB-lite"/>
    </source>
</evidence>
<gene>
    <name evidence="2" type="ORF">H6P81_004745</name>
</gene>
<sequence length="154" mass="16342">MKASIAAALDSRYGLSMVERATCSASLTAVNKNLNMISCTAILLCGTKKSGTIYMVRILACHLREESSHCEKGLKLQTHPGICFRVAYRTSSFAAVGCMVKIKEEEEAFKLNSPWWGTTTGRASSPAVLSPPPEGGGGGGGGGGGPWIYRWRGI</sequence>
<feature type="region of interest" description="Disordered" evidence="1">
    <location>
        <begin position="122"/>
        <end position="145"/>
    </location>
</feature>
<evidence type="ECO:0000313" key="3">
    <source>
        <dbReference type="Proteomes" id="UP000825729"/>
    </source>
</evidence>
<organism evidence="2 3">
    <name type="scientific">Aristolochia fimbriata</name>
    <name type="common">White veined hardy Dutchman's pipe vine</name>
    <dbReference type="NCBI Taxonomy" id="158543"/>
    <lineage>
        <taxon>Eukaryota</taxon>
        <taxon>Viridiplantae</taxon>
        <taxon>Streptophyta</taxon>
        <taxon>Embryophyta</taxon>
        <taxon>Tracheophyta</taxon>
        <taxon>Spermatophyta</taxon>
        <taxon>Magnoliopsida</taxon>
        <taxon>Magnoliidae</taxon>
        <taxon>Piperales</taxon>
        <taxon>Aristolochiaceae</taxon>
        <taxon>Aristolochia</taxon>
    </lineage>
</organism>
<comment type="caution">
    <text evidence="2">The sequence shown here is derived from an EMBL/GenBank/DDBJ whole genome shotgun (WGS) entry which is preliminary data.</text>
</comment>
<keyword evidence="3" id="KW-1185">Reference proteome</keyword>
<reference evidence="2 3" key="1">
    <citation type="submission" date="2021-07" db="EMBL/GenBank/DDBJ databases">
        <title>The Aristolochia fimbriata genome: insights into angiosperm evolution, floral development and chemical biosynthesis.</title>
        <authorList>
            <person name="Jiao Y."/>
        </authorList>
    </citation>
    <scope>NUCLEOTIDE SEQUENCE [LARGE SCALE GENOMIC DNA]</scope>
    <source>
        <strain evidence="2">IBCAS-2021</strain>
        <tissue evidence="2">Leaf</tissue>
    </source>
</reference>
<dbReference type="AlphaFoldDB" id="A0AAV7EVH0"/>
<feature type="compositionally biased region" description="Gly residues" evidence="1">
    <location>
        <begin position="135"/>
        <end position="145"/>
    </location>
</feature>
<dbReference type="EMBL" id="JAINDJ010000003">
    <property type="protein sequence ID" value="KAG9451841.1"/>
    <property type="molecule type" value="Genomic_DNA"/>
</dbReference>